<reference evidence="1 2" key="1">
    <citation type="journal article" date="2009" name="Genome Biol.">
        <title>Community-wide analysis of microbial genome sequence signatures.</title>
        <authorList>
            <person name="Dick G.J."/>
            <person name="Andersson A.F."/>
            <person name="Baker B.J."/>
            <person name="Simmons S.L."/>
            <person name="Thomas B.C."/>
            <person name="Yelton A.P."/>
            <person name="Banfield J.F."/>
        </authorList>
    </citation>
    <scope>NUCLEOTIDE SEQUENCE [LARGE SCALE GENOMIC DNA]</scope>
    <source>
        <strain evidence="1">ARMAN-2</strain>
    </source>
</reference>
<accession>C7DG91</accession>
<evidence type="ECO:0000313" key="1">
    <source>
        <dbReference type="EMBL" id="EET90419.1"/>
    </source>
</evidence>
<proteinExistence type="predicted"/>
<organism evidence="1 2">
    <name type="scientific">Candidatus Micrarchaeum acidiphilum ARMAN-2</name>
    <dbReference type="NCBI Taxonomy" id="425595"/>
    <lineage>
        <taxon>Archaea</taxon>
        <taxon>Candidatus Micrarchaeota</taxon>
        <taxon>Candidatus Micrarchaeia</taxon>
        <taxon>Candidatus Micrarchaeales</taxon>
        <taxon>Candidatus Micrarchaeaceae</taxon>
        <taxon>Candidatus Micrarchaeum</taxon>
    </lineage>
</organism>
<name>C7DG91_MICA2</name>
<evidence type="ECO:0000313" key="2">
    <source>
        <dbReference type="Proteomes" id="UP000332487"/>
    </source>
</evidence>
<reference evidence="1 2" key="2">
    <citation type="journal article" date="2010" name="Proc. Natl. Acad. Sci. U.S.A.">
        <title>Enigmatic, ultrasmall, uncultivated Archaea.</title>
        <authorList>
            <person name="Baker B.J."/>
            <person name="Comolli L.R."/>
            <person name="Dick G.J."/>
            <person name="Hauser L.J."/>
            <person name="Hyatt D."/>
            <person name="Dill B.D."/>
            <person name="Land M.L."/>
            <person name="Verberkmoes N.C."/>
            <person name="Hettich R.L."/>
            <person name="Banfield J.F."/>
        </authorList>
    </citation>
    <scope>NUCLEOTIDE SEQUENCE [LARGE SCALE GENOMIC DNA]</scope>
    <source>
        <strain evidence="1">ARMAN-2</strain>
    </source>
</reference>
<sequence length="239" mass="27205">MAEELETNYESMVKEITEIEASAQKPEFSSADVSSVFSPATNEKVVTYRDMVSIVESIESKKVESRQKVVNPQVLLQQQAQPHMVMTGLKQMTTSQVLPNVQQPMQPQQQPKPEYVEQKQKMQAKSEMKSATSKLQRKSAKVNVKHINVSDMVLPSLSMADQISELERIIEGLRERVFDQEHLEIVVQEVYALKQVVEKQDKEMKKQHANLTALEQSMWQVRAQRLNDALSIIALQGVV</sequence>
<dbReference type="AlphaFoldDB" id="C7DG91"/>
<dbReference type="EMBL" id="GG697237">
    <property type="protein sequence ID" value="EET90419.1"/>
    <property type="molecule type" value="Genomic_DNA"/>
</dbReference>
<protein>
    <submittedName>
        <fullName evidence="1">Uncharacterized protein</fullName>
    </submittedName>
</protein>
<gene>
    <name evidence="1" type="ORF">UNLARM2_0095</name>
</gene>
<keyword evidence="2" id="KW-1185">Reference proteome</keyword>
<dbReference type="Proteomes" id="UP000332487">
    <property type="component" value="Unassembled WGS sequence"/>
</dbReference>